<gene>
    <name evidence="1" type="ORF">Q8F55_006124</name>
</gene>
<proteinExistence type="predicted"/>
<evidence type="ECO:0000313" key="1">
    <source>
        <dbReference type="EMBL" id="KAL1406720.1"/>
    </source>
</evidence>
<reference evidence="1 2" key="1">
    <citation type="submission" date="2023-08" db="EMBL/GenBank/DDBJ databases">
        <title>Annotated Genome Sequence of Vanrija albida AlHP1.</title>
        <authorList>
            <person name="Herzog R."/>
        </authorList>
    </citation>
    <scope>NUCLEOTIDE SEQUENCE [LARGE SCALE GENOMIC DNA]</scope>
    <source>
        <strain evidence="1 2">AlHP1</strain>
    </source>
</reference>
<organism evidence="1 2">
    <name type="scientific">Vanrija albida</name>
    <dbReference type="NCBI Taxonomy" id="181172"/>
    <lineage>
        <taxon>Eukaryota</taxon>
        <taxon>Fungi</taxon>
        <taxon>Dikarya</taxon>
        <taxon>Basidiomycota</taxon>
        <taxon>Agaricomycotina</taxon>
        <taxon>Tremellomycetes</taxon>
        <taxon>Trichosporonales</taxon>
        <taxon>Trichosporonaceae</taxon>
        <taxon>Vanrija</taxon>
    </lineage>
</organism>
<keyword evidence="2" id="KW-1185">Reference proteome</keyword>
<dbReference type="GeneID" id="95987167"/>
<dbReference type="RefSeq" id="XP_069206664.1">
    <property type="nucleotide sequence ID" value="XM_069354593.1"/>
</dbReference>
<dbReference type="Proteomes" id="UP001565368">
    <property type="component" value="Unassembled WGS sequence"/>
</dbReference>
<evidence type="ECO:0000313" key="2">
    <source>
        <dbReference type="Proteomes" id="UP001565368"/>
    </source>
</evidence>
<accession>A0ABR3PWA9</accession>
<sequence length="117" mass="12693">MPSPIYLKLDSSSLSRLVVALNRCTVRHLSVTFTPPPTSSALLALLGTLEIRGLHTLQIFGKLSPDTVPILADYLASPRSAGLRVLRLDRGECTVRDLEPLADAIEANGSVQKVWTE</sequence>
<comment type="caution">
    <text evidence="1">The sequence shown here is derived from an EMBL/GenBank/DDBJ whole genome shotgun (WGS) entry which is preliminary data.</text>
</comment>
<name>A0ABR3PWA9_9TREE</name>
<dbReference type="EMBL" id="JBBXJM010000005">
    <property type="protein sequence ID" value="KAL1406720.1"/>
    <property type="molecule type" value="Genomic_DNA"/>
</dbReference>
<protein>
    <submittedName>
        <fullName evidence="1">Uncharacterized protein</fullName>
    </submittedName>
</protein>